<dbReference type="Pfam" id="PF05721">
    <property type="entry name" value="PhyH"/>
    <property type="match status" value="1"/>
</dbReference>
<proteinExistence type="predicted"/>
<reference evidence="1" key="1">
    <citation type="submission" date="2018-05" db="EMBL/GenBank/DDBJ databases">
        <authorList>
            <person name="Lanie J.A."/>
            <person name="Ng W.-L."/>
            <person name="Kazmierczak K.M."/>
            <person name="Andrzejewski T.M."/>
            <person name="Davidsen T.M."/>
            <person name="Wayne K.J."/>
            <person name="Tettelin H."/>
            <person name="Glass J.I."/>
            <person name="Rusch D."/>
            <person name="Podicherti R."/>
            <person name="Tsui H.-C.T."/>
            <person name="Winkler M.E."/>
        </authorList>
    </citation>
    <scope>NUCLEOTIDE SEQUENCE</scope>
</reference>
<dbReference type="PANTHER" id="PTHR20883">
    <property type="entry name" value="PHYTANOYL-COA DIOXYGENASE DOMAIN CONTAINING 1"/>
    <property type="match status" value="1"/>
</dbReference>
<dbReference type="EMBL" id="UINC01114845">
    <property type="protein sequence ID" value="SVC85445.1"/>
    <property type="molecule type" value="Genomic_DNA"/>
</dbReference>
<organism evidence="1">
    <name type="scientific">marine metagenome</name>
    <dbReference type="NCBI Taxonomy" id="408172"/>
    <lineage>
        <taxon>unclassified sequences</taxon>
        <taxon>metagenomes</taxon>
        <taxon>ecological metagenomes</taxon>
    </lineage>
</organism>
<sequence length="282" mass="30761">MGDFATSGVASAFAADGFALVDRLVSEEVVVALHDRFDRLFRGEFETGVPPDEVNWQEGTGDPTLTRQLCNAWRADRLVASVVLSPALGEALARMARWPGARIIQDNALWKPPGARSVGFHRDNAYLAWYQPREMATCWMALDATSAASGTVCFSRGSHKWSTGADPAMEFHGPEDHRAPMEAAATAEGLVPEVVPVEVPAGGGSFHHGWTWHGSDANLSDVHRRTLVLHCASSEARFHRPGFGEGNGPIYTRYAHADHDMMDEAHFPVLWTTDGYRSPGLP</sequence>
<dbReference type="GO" id="GO:0016491">
    <property type="term" value="F:oxidoreductase activity"/>
    <property type="evidence" value="ECO:0007669"/>
    <property type="project" value="UniProtKB-ARBA"/>
</dbReference>
<evidence type="ECO:0008006" key="2">
    <source>
        <dbReference type="Google" id="ProtNLM"/>
    </source>
</evidence>
<protein>
    <recommendedName>
        <fullName evidence="2">Phytanoyl-CoA dioxygenase family protein</fullName>
    </recommendedName>
</protein>
<dbReference type="SUPFAM" id="SSF51197">
    <property type="entry name" value="Clavaminate synthase-like"/>
    <property type="match status" value="1"/>
</dbReference>
<name>A0A382QKN4_9ZZZZ</name>
<dbReference type="AlphaFoldDB" id="A0A382QKN4"/>
<gene>
    <name evidence="1" type="ORF">METZ01_LOCUS338299</name>
</gene>
<feature type="non-terminal residue" evidence="1">
    <location>
        <position position="282"/>
    </location>
</feature>
<accession>A0A382QKN4</accession>
<dbReference type="GO" id="GO:0046872">
    <property type="term" value="F:metal ion binding"/>
    <property type="evidence" value="ECO:0007669"/>
    <property type="project" value="UniProtKB-ARBA"/>
</dbReference>
<dbReference type="PANTHER" id="PTHR20883:SF48">
    <property type="entry name" value="ECTOINE DIOXYGENASE"/>
    <property type="match status" value="1"/>
</dbReference>
<dbReference type="InterPro" id="IPR008775">
    <property type="entry name" value="Phytyl_CoA_dOase-like"/>
</dbReference>
<evidence type="ECO:0000313" key="1">
    <source>
        <dbReference type="EMBL" id="SVC85445.1"/>
    </source>
</evidence>
<dbReference type="Gene3D" id="2.60.120.620">
    <property type="entry name" value="q2cbj1_9rhob like domain"/>
    <property type="match status" value="1"/>
</dbReference>